<dbReference type="InterPro" id="IPR011990">
    <property type="entry name" value="TPR-like_helical_dom_sf"/>
</dbReference>
<evidence type="ECO:0000313" key="6">
    <source>
        <dbReference type="EMBL" id="MFL0269103.1"/>
    </source>
</evidence>
<accession>A0ABW8TVF9</accession>
<dbReference type="InterPro" id="IPR011006">
    <property type="entry name" value="CheY-like_superfamily"/>
</dbReference>
<dbReference type="PANTHER" id="PTHR44591">
    <property type="entry name" value="STRESS RESPONSE REGULATOR PROTEIN 1"/>
    <property type="match status" value="1"/>
</dbReference>
<comment type="caution">
    <text evidence="6">The sequence shown here is derived from an EMBL/GenBank/DDBJ whole genome shotgun (WGS) entry which is preliminary data.</text>
</comment>
<organism evidence="6 7">
    <name type="scientific">Candidatus Clostridium radicumherbarum</name>
    <dbReference type="NCBI Taxonomy" id="3381662"/>
    <lineage>
        <taxon>Bacteria</taxon>
        <taxon>Bacillati</taxon>
        <taxon>Bacillota</taxon>
        <taxon>Clostridia</taxon>
        <taxon>Eubacteriales</taxon>
        <taxon>Clostridiaceae</taxon>
        <taxon>Clostridium</taxon>
    </lineage>
</organism>
<keyword evidence="2 4" id="KW-0597">Phosphoprotein</keyword>
<name>A0ABW8TVF9_9CLOT</name>
<dbReference type="Proteomes" id="UP001623661">
    <property type="component" value="Unassembled WGS sequence"/>
</dbReference>
<dbReference type="InterPro" id="IPR050595">
    <property type="entry name" value="Bact_response_regulator"/>
</dbReference>
<evidence type="ECO:0000259" key="5">
    <source>
        <dbReference type="PROSITE" id="PS50110"/>
    </source>
</evidence>
<dbReference type="PROSITE" id="PS50110">
    <property type="entry name" value="RESPONSE_REGULATORY"/>
    <property type="match status" value="1"/>
</dbReference>
<evidence type="ECO:0000256" key="3">
    <source>
        <dbReference type="ARBA" id="ARBA00024867"/>
    </source>
</evidence>
<evidence type="ECO:0000256" key="4">
    <source>
        <dbReference type="PROSITE-ProRule" id="PRU00169"/>
    </source>
</evidence>
<dbReference type="Gene3D" id="3.40.50.2300">
    <property type="match status" value="1"/>
</dbReference>
<dbReference type="PANTHER" id="PTHR44591:SF3">
    <property type="entry name" value="RESPONSE REGULATORY DOMAIN-CONTAINING PROTEIN"/>
    <property type="match status" value="1"/>
</dbReference>
<evidence type="ECO:0000256" key="1">
    <source>
        <dbReference type="ARBA" id="ARBA00018672"/>
    </source>
</evidence>
<dbReference type="SUPFAM" id="SSF48452">
    <property type="entry name" value="TPR-like"/>
    <property type="match status" value="1"/>
</dbReference>
<comment type="function">
    <text evidence="3">May play the central regulatory role in sporulation. It may be an element of the effector pathway responsible for the activation of sporulation genes in response to nutritional stress. Spo0A may act in concert with spo0H (a sigma factor) to control the expression of some genes that are critical to the sporulation process.</text>
</comment>
<dbReference type="EMBL" id="JBJHZY010000002">
    <property type="protein sequence ID" value="MFL0269103.1"/>
    <property type="molecule type" value="Genomic_DNA"/>
</dbReference>
<dbReference type="InterPro" id="IPR001789">
    <property type="entry name" value="Sig_transdc_resp-reg_receiver"/>
</dbReference>
<sequence length="191" mass="21800">MKKVLVVDDAKNIKMLLTTCLEFNGYEVLTATLGTEALEILKYEKVDLIFLDIKMPEISGTEVLRRMRGIGIETPVIIMTAYGTVKNAVECTKLGAVAYLQKPFTVEKVRNVLSEVEPYLEDDKISTENYIKRVKEFLEIGELDEAFNLLKKALSQNVNNGEIYELIAKIYELRGDLKDAERFHNISKQFK</sequence>
<evidence type="ECO:0000256" key="2">
    <source>
        <dbReference type="ARBA" id="ARBA00022553"/>
    </source>
</evidence>
<dbReference type="Pfam" id="PF00072">
    <property type="entry name" value="Response_reg"/>
    <property type="match status" value="1"/>
</dbReference>
<gene>
    <name evidence="6" type="ORF">ACJDUH_13475</name>
</gene>
<dbReference type="RefSeq" id="WP_406765721.1">
    <property type="nucleotide sequence ID" value="NZ_JBJHZY010000002.1"/>
</dbReference>
<protein>
    <recommendedName>
        <fullName evidence="1">Stage 0 sporulation protein A homolog</fullName>
    </recommendedName>
</protein>
<dbReference type="Gene3D" id="1.25.40.10">
    <property type="entry name" value="Tetratricopeptide repeat domain"/>
    <property type="match status" value="1"/>
</dbReference>
<dbReference type="SUPFAM" id="SSF52172">
    <property type="entry name" value="CheY-like"/>
    <property type="match status" value="1"/>
</dbReference>
<feature type="domain" description="Response regulatory" evidence="5">
    <location>
        <begin position="3"/>
        <end position="117"/>
    </location>
</feature>
<proteinExistence type="predicted"/>
<feature type="modified residue" description="4-aspartylphosphate" evidence="4">
    <location>
        <position position="52"/>
    </location>
</feature>
<dbReference type="SMART" id="SM00448">
    <property type="entry name" value="REC"/>
    <property type="match status" value="1"/>
</dbReference>
<keyword evidence="7" id="KW-1185">Reference proteome</keyword>
<reference evidence="6 7" key="1">
    <citation type="submission" date="2024-11" db="EMBL/GenBank/DDBJ databases">
        <authorList>
            <person name="Heng Y.C."/>
            <person name="Lim A.C.H."/>
            <person name="Lee J.K.Y."/>
            <person name="Kittelmann S."/>
        </authorList>
    </citation>
    <scope>NUCLEOTIDE SEQUENCE [LARGE SCALE GENOMIC DNA]</scope>
    <source>
        <strain evidence="6 7">WILCCON 0202</strain>
    </source>
</reference>
<evidence type="ECO:0000313" key="7">
    <source>
        <dbReference type="Proteomes" id="UP001623661"/>
    </source>
</evidence>